<keyword evidence="3" id="KW-1185">Reference proteome</keyword>
<evidence type="ECO:0000313" key="2">
    <source>
        <dbReference type="EMBL" id="RQH42971.1"/>
    </source>
</evidence>
<dbReference type="Gene3D" id="2.60.40.2080">
    <property type="match status" value="1"/>
</dbReference>
<feature type="region of interest" description="Disordered" evidence="1">
    <location>
        <begin position="1"/>
        <end position="31"/>
    </location>
</feature>
<protein>
    <recommendedName>
        <fullName evidence="4">H-type lectin domain-containing protein</fullName>
    </recommendedName>
</protein>
<comment type="caution">
    <text evidence="2">The sequence shown here is derived from an EMBL/GenBank/DDBJ whole genome shotgun (WGS) entry which is preliminary data.</text>
</comment>
<dbReference type="EMBL" id="RCBY01000070">
    <property type="protein sequence ID" value="RQH42971.1"/>
    <property type="molecule type" value="Genomic_DNA"/>
</dbReference>
<evidence type="ECO:0000256" key="1">
    <source>
        <dbReference type="SAM" id="MobiDB-lite"/>
    </source>
</evidence>
<name>A0A3N6PBE1_9CYAN</name>
<dbReference type="InterPro" id="IPR037221">
    <property type="entry name" value="H-type_lectin_dom_sf"/>
</dbReference>
<dbReference type="OrthoDB" id="466122at2"/>
<gene>
    <name evidence="2" type="ORF">D5R40_14135</name>
</gene>
<dbReference type="Proteomes" id="UP000269154">
    <property type="component" value="Unassembled WGS sequence"/>
</dbReference>
<reference evidence="2 3" key="1">
    <citation type="journal article" date="2018" name="ACS Chem. Biol.">
        <title>Ketoreductase domain dysfunction expands chemodiversity: malyngamide biosynthesis in the cyanobacterium Okeania hirsuta.</title>
        <authorList>
            <person name="Moss N.A."/>
            <person name="Leao T."/>
            <person name="Rankin M."/>
            <person name="McCullough T.M."/>
            <person name="Qu P."/>
            <person name="Korobeynikov A."/>
            <person name="Smith J.L."/>
            <person name="Gerwick L."/>
            <person name="Gerwick W.H."/>
        </authorList>
    </citation>
    <scope>NUCLEOTIDE SEQUENCE [LARGE SCALE GENOMIC DNA]</scope>
    <source>
        <strain evidence="2 3">PAB10Feb10-1</strain>
    </source>
</reference>
<evidence type="ECO:0000313" key="3">
    <source>
        <dbReference type="Proteomes" id="UP000269154"/>
    </source>
</evidence>
<proteinExistence type="predicted"/>
<accession>A0A3N6PBE1</accession>
<organism evidence="2 3">
    <name type="scientific">Okeania hirsuta</name>
    <dbReference type="NCBI Taxonomy" id="1458930"/>
    <lineage>
        <taxon>Bacteria</taxon>
        <taxon>Bacillati</taxon>
        <taxon>Cyanobacteriota</taxon>
        <taxon>Cyanophyceae</taxon>
        <taxon>Oscillatoriophycideae</taxon>
        <taxon>Oscillatoriales</taxon>
        <taxon>Microcoleaceae</taxon>
        <taxon>Okeania</taxon>
    </lineage>
</organism>
<sequence>MAMMQTGSVDLNSPGDNATQSGDISGFTQVNFPTPFPEGTTVIVIPMVQTFNGPETPGVRLAEVTTTGFKIRMNELIGKGASLSGNAHTTETIGWVAYSV</sequence>
<dbReference type="AlphaFoldDB" id="A0A3N6PBE1"/>
<dbReference type="RefSeq" id="WP_124146727.1">
    <property type="nucleotide sequence ID" value="NZ_CAWOKI010000189.1"/>
</dbReference>
<dbReference type="SUPFAM" id="SSF141086">
    <property type="entry name" value="Agglutinin HPA-like"/>
    <property type="match status" value="1"/>
</dbReference>
<evidence type="ECO:0008006" key="4">
    <source>
        <dbReference type="Google" id="ProtNLM"/>
    </source>
</evidence>